<keyword evidence="1" id="KW-0732">Signal</keyword>
<evidence type="ECO:0000313" key="2">
    <source>
        <dbReference type="EMBL" id="QDU34855.1"/>
    </source>
</evidence>
<proteinExistence type="predicted"/>
<dbReference type="KEGG" id="pcor:KS4_29310"/>
<accession>A0A517YXA3</accession>
<sequence precursor="true">MAWSKIICIAIMAVGLSAGNLYAQLSTDASRVFTFRNELSQPQVQTVPSRAVEYYPKYYSTNQPVQTTRVVQRKIVDRSSLVSNGIAKQPTWPNLVEVRQGSITVFVDPTDVLLGKRVWNKTGGIDYNHSLRQSQRLFNTLNNQPRVFTEFNGHIQQESGVYEMFSPEAIIHKPIPGKHHKKRKTPRNYVEIKQKMVKSSGR</sequence>
<feature type="chain" id="PRO_5022206372" evidence="1">
    <location>
        <begin position="24"/>
        <end position="202"/>
    </location>
</feature>
<reference evidence="2 3" key="1">
    <citation type="submission" date="2019-02" db="EMBL/GenBank/DDBJ databases">
        <title>Deep-cultivation of Planctomycetes and their phenomic and genomic characterization uncovers novel biology.</title>
        <authorList>
            <person name="Wiegand S."/>
            <person name="Jogler M."/>
            <person name="Boedeker C."/>
            <person name="Pinto D."/>
            <person name="Vollmers J."/>
            <person name="Rivas-Marin E."/>
            <person name="Kohn T."/>
            <person name="Peeters S.H."/>
            <person name="Heuer A."/>
            <person name="Rast P."/>
            <person name="Oberbeckmann S."/>
            <person name="Bunk B."/>
            <person name="Jeske O."/>
            <person name="Meyerdierks A."/>
            <person name="Storesund J.E."/>
            <person name="Kallscheuer N."/>
            <person name="Luecker S."/>
            <person name="Lage O.M."/>
            <person name="Pohl T."/>
            <person name="Merkel B.J."/>
            <person name="Hornburger P."/>
            <person name="Mueller R.-W."/>
            <person name="Bruemmer F."/>
            <person name="Labrenz M."/>
            <person name="Spormann A.M."/>
            <person name="Op den Camp H."/>
            <person name="Overmann J."/>
            <person name="Amann R."/>
            <person name="Jetten M.S.M."/>
            <person name="Mascher T."/>
            <person name="Medema M.H."/>
            <person name="Devos D.P."/>
            <person name="Kaster A.-K."/>
            <person name="Ovreas L."/>
            <person name="Rohde M."/>
            <person name="Galperin M.Y."/>
            <person name="Jogler C."/>
        </authorList>
    </citation>
    <scope>NUCLEOTIDE SEQUENCE [LARGE SCALE GENOMIC DNA]</scope>
    <source>
        <strain evidence="2 3">KS4</strain>
    </source>
</reference>
<dbReference type="EMBL" id="CP036425">
    <property type="protein sequence ID" value="QDU34855.1"/>
    <property type="molecule type" value="Genomic_DNA"/>
</dbReference>
<dbReference type="RefSeq" id="WP_145079284.1">
    <property type="nucleotide sequence ID" value="NZ_CP036425.1"/>
</dbReference>
<name>A0A517YXA3_9BACT</name>
<keyword evidence="3" id="KW-1185">Reference proteome</keyword>
<protein>
    <submittedName>
        <fullName evidence="2">Uncharacterized protein</fullName>
    </submittedName>
</protein>
<dbReference type="Proteomes" id="UP000317369">
    <property type="component" value="Chromosome"/>
</dbReference>
<evidence type="ECO:0000313" key="3">
    <source>
        <dbReference type="Proteomes" id="UP000317369"/>
    </source>
</evidence>
<gene>
    <name evidence="2" type="ORF">KS4_29310</name>
</gene>
<dbReference type="AlphaFoldDB" id="A0A517YXA3"/>
<evidence type="ECO:0000256" key="1">
    <source>
        <dbReference type="SAM" id="SignalP"/>
    </source>
</evidence>
<feature type="signal peptide" evidence="1">
    <location>
        <begin position="1"/>
        <end position="23"/>
    </location>
</feature>
<organism evidence="2 3">
    <name type="scientific">Poriferisphaera corsica</name>
    <dbReference type="NCBI Taxonomy" id="2528020"/>
    <lineage>
        <taxon>Bacteria</taxon>
        <taxon>Pseudomonadati</taxon>
        <taxon>Planctomycetota</taxon>
        <taxon>Phycisphaerae</taxon>
        <taxon>Phycisphaerales</taxon>
        <taxon>Phycisphaeraceae</taxon>
        <taxon>Poriferisphaera</taxon>
    </lineage>
</organism>